<comment type="caution">
    <text evidence="1">The sequence shown here is derived from an EMBL/GenBank/DDBJ whole genome shotgun (WGS) entry which is preliminary data.</text>
</comment>
<evidence type="ECO:0000313" key="1">
    <source>
        <dbReference type="EMBL" id="MQL48136.1"/>
    </source>
</evidence>
<dbReference type="EMBL" id="WHZZ01000002">
    <property type="protein sequence ID" value="MQL48136.1"/>
    <property type="molecule type" value="Genomic_DNA"/>
</dbReference>
<organism evidence="1 2">
    <name type="scientific">Photorhabdus khanii</name>
    <dbReference type="NCBI Taxonomy" id="1004150"/>
    <lineage>
        <taxon>Bacteria</taxon>
        <taxon>Pseudomonadati</taxon>
        <taxon>Pseudomonadota</taxon>
        <taxon>Gammaproteobacteria</taxon>
        <taxon>Enterobacterales</taxon>
        <taxon>Morganellaceae</taxon>
        <taxon>Photorhabdus</taxon>
    </lineage>
</organism>
<proteinExistence type="predicted"/>
<protein>
    <submittedName>
        <fullName evidence="1">Uncharacterized protein</fullName>
    </submittedName>
</protein>
<dbReference type="Proteomes" id="UP000481739">
    <property type="component" value="Unassembled WGS sequence"/>
</dbReference>
<sequence>MPRDATPDRTWWAITTEVNVKGQFFVKPRLNEHISIHTKARGHFLQRVKILRHIFPLNL</sequence>
<gene>
    <name evidence="1" type="ORF">GEA64_09195</name>
</gene>
<evidence type="ECO:0000313" key="2">
    <source>
        <dbReference type="Proteomes" id="UP000481739"/>
    </source>
</evidence>
<accession>A0A7C9GIW7</accession>
<reference evidence="1 2" key="1">
    <citation type="journal article" date="2019" name="Nature">
        <title>A new antibiotic selectively kills Gram-negative pathogens.</title>
        <authorList>
            <person name="Imai Y."/>
            <person name="Meyer K.J."/>
            <person name="Iinishi A."/>
            <person name="Favre-Godal Q."/>
            <person name="Green R."/>
            <person name="Manuse S."/>
            <person name="Caboni M."/>
            <person name="Mori M."/>
            <person name="Niles S."/>
            <person name="Ghiglieri M."/>
            <person name="Honrao C."/>
            <person name="Ma X."/>
            <person name="Guo J.J."/>
            <person name="Makriyannis A."/>
            <person name="Linares-Otoya L."/>
            <person name="Boehringer N."/>
            <person name="Wuisan Z.G."/>
            <person name="Kaur H."/>
            <person name="Wu R."/>
            <person name="Mateus A."/>
            <person name="Typas A."/>
            <person name="Savitski M.M."/>
            <person name="Espinoza J.L."/>
            <person name="O'Rourke A."/>
            <person name="Nelson K.E."/>
            <person name="Hiller S."/>
            <person name="Noinaj N."/>
            <person name="Schaeberle T.F."/>
            <person name="D'Onofrio A."/>
            <person name="Lewis K."/>
        </authorList>
    </citation>
    <scope>NUCLEOTIDE SEQUENCE [LARGE SCALE GENOMIC DNA]</scope>
    <source>
        <strain evidence="1 2">HGB 1456</strain>
    </source>
</reference>
<dbReference type="AlphaFoldDB" id="A0A7C9GIW7"/>
<name>A0A7C9GIW7_9GAMM</name>